<protein>
    <submittedName>
        <fullName evidence="3">Uncharacterized protein</fullName>
    </submittedName>
</protein>
<dbReference type="Proteomes" id="UP001287356">
    <property type="component" value="Unassembled WGS sequence"/>
</dbReference>
<feature type="region of interest" description="Disordered" evidence="2">
    <location>
        <begin position="47"/>
        <end position="66"/>
    </location>
</feature>
<name>A0AAE0NKP8_9PEZI</name>
<dbReference type="AlphaFoldDB" id="A0AAE0NKP8"/>
<proteinExistence type="predicted"/>
<gene>
    <name evidence="3" type="ORF">B0T24DRAFT_604152</name>
</gene>
<keyword evidence="1" id="KW-0175">Coiled coil</keyword>
<dbReference type="EMBL" id="JAULSN010000001">
    <property type="protein sequence ID" value="KAK3383205.1"/>
    <property type="molecule type" value="Genomic_DNA"/>
</dbReference>
<keyword evidence="4" id="KW-1185">Reference proteome</keyword>
<evidence type="ECO:0000313" key="3">
    <source>
        <dbReference type="EMBL" id="KAK3383205.1"/>
    </source>
</evidence>
<evidence type="ECO:0000256" key="2">
    <source>
        <dbReference type="SAM" id="MobiDB-lite"/>
    </source>
</evidence>
<evidence type="ECO:0000256" key="1">
    <source>
        <dbReference type="SAM" id="Coils"/>
    </source>
</evidence>
<evidence type="ECO:0000313" key="4">
    <source>
        <dbReference type="Proteomes" id="UP001287356"/>
    </source>
</evidence>
<organism evidence="3 4">
    <name type="scientific">Lasiosphaeria ovina</name>
    <dbReference type="NCBI Taxonomy" id="92902"/>
    <lineage>
        <taxon>Eukaryota</taxon>
        <taxon>Fungi</taxon>
        <taxon>Dikarya</taxon>
        <taxon>Ascomycota</taxon>
        <taxon>Pezizomycotina</taxon>
        <taxon>Sordariomycetes</taxon>
        <taxon>Sordariomycetidae</taxon>
        <taxon>Sordariales</taxon>
        <taxon>Lasiosphaeriaceae</taxon>
        <taxon>Lasiosphaeria</taxon>
    </lineage>
</organism>
<feature type="coiled-coil region" evidence="1">
    <location>
        <begin position="140"/>
        <end position="170"/>
    </location>
</feature>
<comment type="caution">
    <text evidence="3">The sequence shown here is derived from an EMBL/GenBank/DDBJ whole genome shotgun (WGS) entry which is preliminary data.</text>
</comment>
<reference evidence="3" key="2">
    <citation type="submission" date="2023-06" db="EMBL/GenBank/DDBJ databases">
        <authorList>
            <consortium name="Lawrence Berkeley National Laboratory"/>
            <person name="Haridas S."/>
            <person name="Hensen N."/>
            <person name="Bonometti L."/>
            <person name="Westerberg I."/>
            <person name="Brannstrom I.O."/>
            <person name="Guillou S."/>
            <person name="Cros-Aarteil S."/>
            <person name="Calhoun S."/>
            <person name="Kuo A."/>
            <person name="Mondo S."/>
            <person name="Pangilinan J."/>
            <person name="Riley R."/>
            <person name="Labutti K."/>
            <person name="Andreopoulos B."/>
            <person name="Lipzen A."/>
            <person name="Chen C."/>
            <person name="Yanf M."/>
            <person name="Daum C."/>
            <person name="Ng V."/>
            <person name="Clum A."/>
            <person name="Steindorff A."/>
            <person name="Ohm R."/>
            <person name="Martin F."/>
            <person name="Silar P."/>
            <person name="Natvig D."/>
            <person name="Lalanne C."/>
            <person name="Gautier V."/>
            <person name="Ament-Velasquez S.L."/>
            <person name="Kruys A."/>
            <person name="Hutchinson M.I."/>
            <person name="Powell A.J."/>
            <person name="Barry K."/>
            <person name="Miller A.N."/>
            <person name="Grigoriev I.V."/>
            <person name="Debuchy R."/>
            <person name="Gladieux P."/>
            <person name="Thoren M.H."/>
            <person name="Johannesson H."/>
        </authorList>
    </citation>
    <scope>NUCLEOTIDE SEQUENCE</scope>
    <source>
        <strain evidence="3">CBS 958.72</strain>
    </source>
</reference>
<accession>A0AAE0NKP8</accession>
<reference evidence="3" key="1">
    <citation type="journal article" date="2023" name="Mol. Phylogenet. Evol.">
        <title>Genome-scale phylogeny and comparative genomics of the fungal order Sordariales.</title>
        <authorList>
            <person name="Hensen N."/>
            <person name="Bonometti L."/>
            <person name="Westerberg I."/>
            <person name="Brannstrom I.O."/>
            <person name="Guillou S."/>
            <person name="Cros-Aarteil S."/>
            <person name="Calhoun S."/>
            <person name="Haridas S."/>
            <person name="Kuo A."/>
            <person name="Mondo S."/>
            <person name="Pangilinan J."/>
            <person name="Riley R."/>
            <person name="LaButti K."/>
            <person name="Andreopoulos B."/>
            <person name="Lipzen A."/>
            <person name="Chen C."/>
            <person name="Yan M."/>
            <person name="Daum C."/>
            <person name="Ng V."/>
            <person name="Clum A."/>
            <person name="Steindorff A."/>
            <person name="Ohm R.A."/>
            <person name="Martin F."/>
            <person name="Silar P."/>
            <person name="Natvig D.O."/>
            <person name="Lalanne C."/>
            <person name="Gautier V."/>
            <person name="Ament-Velasquez S.L."/>
            <person name="Kruys A."/>
            <person name="Hutchinson M.I."/>
            <person name="Powell A.J."/>
            <person name="Barry K."/>
            <person name="Miller A.N."/>
            <person name="Grigoriev I.V."/>
            <person name="Debuchy R."/>
            <person name="Gladieux P."/>
            <person name="Hiltunen Thoren M."/>
            <person name="Johannesson H."/>
        </authorList>
    </citation>
    <scope>NUCLEOTIDE SEQUENCE</scope>
    <source>
        <strain evidence="3">CBS 958.72</strain>
    </source>
</reference>
<sequence>MVCIELVKPLKGHLPTYRHCCRCPSAGHILARVTGSRLISEEVRYLDSTTKSSKHHRTRPGGQKYDRTQNKMATKTLTLKFPYPDSKPPVYKSKAIKIDGGLHTEQLSNAYKTTRDVAVELRSELEPFLKKARERVCELIREANGLKKSLREVKEELRIAREELRLTKDALIVANTKNLHPALLLLEEDPNEWCKAEVDNEPY</sequence>